<dbReference type="PROSITE" id="PS51327">
    <property type="entry name" value="DICER_DSRBF"/>
    <property type="match status" value="1"/>
</dbReference>
<protein>
    <submittedName>
        <fullName evidence="22 23">Endoribonuclease Dicer</fullName>
    </submittedName>
</protein>
<dbReference type="GO" id="GO:0003723">
    <property type="term" value="F:RNA binding"/>
    <property type="evidence" value="ECO:0007669"/>
    <property type="project" value="UniProtKB-UniRule"/>
</dbReference>
<comment type="cofactor">
    <cofactor evidence="1">
        <name>Mn(2+)</name>
        <dbReference type="ChEBI" id="CHEBI:29035"/>
    </cofactor>
</comment>
<dbReference type="PROSITE" id="PS50137">
    <property type="entry name" value="DS_RBD"/>
    <property type="match status" value="1"/>
</dbReference>
<dbReference type="SUPFAM" id="SSF52540">
    <property type="entry name" value="P-loop containing nucleoside triphosphate hydrolases"/>
    <property type="match status" value="1"/>
</dbReference>
<dbReference type="InterPro" id="IPR038248">
    <property type="entry name" value="Dicer_dimer_sf"/>
</dbReference>
<dbReference type="InterPro" id="IPR006935">
    <property type="entry name" value="Helicase/UvrB_N"/>
</dbReference>
<dbReference type="Proteomes" id="UP000694843">
    <property type="component" value="Unplaced"/>
</dbReference>
<evidence type="ECO:0000256" key="14">
    <source>
        <dbReference type="ARBA" id="ARBA00035116"/>
    </source>
</evidence>
<feature type="domain" description="RNase III" evidence="17">
    <location>
        <begin position="1271"/>
        <end position="1446"/>
    </location>
</feature>
<dbReference type="Pfam" id="PF00271">
    <property type="entry name" value="Helicase_C"/>
    <property type="match status" value="1"/>
</dbReference>
<proteinExistence type="inferred from homology"/>
<evidence type="ECO:0000259" key="20">
    <source>
        <dbReference type="PROSITE" id="PS51327"/>
    </source>
</evidence>
<dbReference type="PROSITE" id="PS50142">
    <property type="entry name" value="RNASE_3_2"/>
    <property type="match status" value="2"/>
</dbReference>
<comment type="cofactor">
    <cofactor evidence="2">
        <name>Mg(2+)</name>
        <dbReference type="ChEBI" id="CHEBI:18420"/>
    </cofactor>
</comment>
<dbReference type="Gene3D" id="2.170.260.10">
    <property type="entry name" value="paz domain"/>
    <property type="match status" value="1"/>
</dbReference>
<evidence type="ECO:0000256" key="9">
    <source>
        <dbReference type="ARBA" id="ARBA00022840"/>
    </source>
</evidence>
<dbReference type="GO" id="GO:0004386">
    <property type="term" value="F:helicase activity"/>
    <property type="evidence" value="ECO:0007669"/>
    <property type="project" value="UniProtKB-KW"/>
</dbReference>
<dbReference type="Gene3D" id="3.40.50.300">
    <property type="entry name" value="P-loop containing nucleotide triphosphate hydrolases"/>
    <property type="match status" value="2"/>
</dbReference>
<organism evidence="21 23">
    <name type="scientific">Hyalella azteca</name>
    <name type="common">Amphipod</name>
    <dbReference type="NCBI Taxonomy" id="294128"/>
    <lineage>
        <taxon>Eukaryota</taxon>
        <taxon>Metazoa</taxon>
        <taxon>Ecdysozoa</taxon>
        <taxon>Arthropoda</taxon>
        <taxon>Crustacea</taxon>
        <taxon>Multicrustacea</taxon>
        <taxon>Malacostraca</taxon>
        <taxon>Eumalacostraca</taxon>
        <taxon>Peracarida</taxon>
        <taxon>Amphipoda</taxon>
        <taxon>Senticaudata</taxon>
        <taxon>Talitrida</taxon>
        <taxon>Talitroidea</taxon>
        <taxon>Hyalellidae</taxon>
        <taxon>Hyalella</taxon>
    </lineage>
</organism>
<dbReference type="Pfam" id="PF02170">
    <property type="entry name" value="PAZ"/>
    <property type="match status" value="1"/>
</dbReference>
<feature type="domain" description="Helicase C-terminal" evidence="19">
    <location>
        <begin position="374"/>
        <end position="542"/>
    </location>
</feature>
<dbReference type="SUPFAM" id="SSF54768">
    <property type="entry name" value="dsRNA-binding domain-like"/>
    <property type="match status" value="1"/>
</dbReference>
<dbReference type="InterPro" id="IPR048512">
    <property type="entry name" value="Dicer_platform"/>
</dbReference>
<keyword evidence="13" id="KW-0464">Manganese</keyword>
<evidence type="ECO:0000313" key="23">
    <source>
        <dbReference type="RefSeq" id="XP_018013063.1"/>
    </source>
</evidence>
<keyword evidence="9" id="KW-0067">ATP-binding</keyword>
<evidence type="ECO:0000256" key="6">
    <source>
        <dbReference type="ARBA" id="ARBA00022741"/>
    </source>
</evidence>
<feature type="domain" description="Helicase ATP-binding" evidence="18">
    <location>
        <begin position="37"/>
        <end position="220"/>
    </location>
</feature>
<feature type="domain" description="RNase III" evidence="17">
    <location>
        <begin position="1066"/>
        <end position="1221"/>
    </location>
</feature>
<dbReference type="RefSeq" id="XP_018013063.1">
    <property type="nucleotide sequence ID" value="XM_018157574.2"/>
</dbReference>
<dbReference type="SMART" id="SM00535">
    <property type="entry name" value="RIBOc"/>
    <property type="match status" value="2"/>
</dbReference>
<dbReference type="OMA" id="HFCAVIP"/>
<reference evidence="22 23" key="1">
    <citation type="submission" date="2025-04" db="UniProtKB">
        <authorList>
            <consortium name="RefSeq"/>
        </authorList>
    </citation>
    <scope>IDENTIFICATION</scope>
    <source>
        <tissue evidence="22 23">Whole organism</tissue>
    </source>
</reference>
<evidence type="ECO:0000259" key="18">
    <source>
        <dbReference type="PROSITE" id="PS51192"/>
    </source>
</evidence>
<dbReference type="GO" id="GO:0003677">
    <property type="term" value="F:DNA binding"/>
    <property type="evidence" value="ECO:0007669"/>
    <property type="project" value="InterPro"/>
</dbReference>
<dbReference type="PROSITE" id="PS00517">
    <property type="entry name" value="RNASE_3_1"/>
    <property type="match status" value="1"/>
</dbReference>
<evidence type="ECO:0000256" key="10">
    <source>
        <dbReference type="ARBA" id="ARBA00022842"/>
    </source>
</evidence>
<evidence type="ECO:0000256" key="7">
    <source>
        <dbReference type="ARBA" id="ARBA00022801"/>
    </source>
</evidence>
<feature type="domain" description="DRBM" evidence="16">
    <location>
        <begin position="1500"/>
        <end position="1534"/>
    </location>
</feature>
<feature type="domain" description="Dicer dsRNA-binding fold" evidence="20">
    <location>
        <begin position="567"/>
        <end position="658"/>
    </location>
</feature>
<evidence type="ECO:0000259" key="16">
    <source>
        <dbReference type="PROSITE" id="PS50137"/>
    </source>
</evidence>
<evidence type="ECO:0000259" key="19">
    <source>
        <dbReference type="PROSITE" id="PS51194"/>
    </source>
</evidence>
<evidence type="ECO:0000313" key="22">
    <source>
        <dbReference type="RefSeq" id="XP_018013061.1"/>
    </source>
</evidence>
<evidence type="ECO:0000256" key="11">
    <source>
        <dbReference type="ARBA" id="ARBA00022884"/>
    </source>
</evidence>
<dbReference type="GO" id="GO:0004525">
    <property type="term" value="F:ribonuclease III activity"/>
    <property type="evidence" value="ECO:0007669"/>
    <property type="project" value="InterPro"/>
</dbReference>
<dbReference type="SMART" id="SM00949">
    <property type="entry name" value="PAZ"/>
    <property type="match status" value="1"/>
</dbReference>
<keyword evidence="7" id="KW-0378">Hydrolase</keyword>
<evidence type="ECO:0000256" key="1">
    <source>
        <dbReference type="ARBA" id="ARBA00001936"/>
    </source>
</evidence>
<name>A0A8B7NHF1_HYAAZ</name>
<dbReference type="KEGG" id="hazt:108670123"/>
<dbReference type="SMART" id="SM00487">
    <property type="entry name" value="DEXDc"/>
    <property type="match status" value="1"/>
</dbReference>
<dbReference type="Gene3D" id="1.10.1520.10">
    <property type="entry name" value="Ribonuclease III domain"/>
    <property type="match status" value="2"/>
</dbReference>
<dbReference type="PANTHER" id="PTHR14950:SF37">
    <property type="entry name" value="ENDORIBONUCLEASE DICER"/>
    <property type="match status" value="1"/>
</dbReference>
<dbReference type="Pfam" id="PF03368">
    <property type="entry name" value="Dicer_dimer"/>
    <property type="match status" value="1"/>
</dbReference>
<dbReference type="FunFam" id="3.40.50.300:FF:000628">
    <property type="entry name" value="Endoribonuclease Dicer"/>
    <property type="match status" value="1"/>
</dbReference>
<dbReference type="InterPro" id="IPR005034">
    <property type="entry name" value="Dicer_dimerisation"/>
</dbReference>
<dbReference type="InterPro" id="IPR014001">
    <property type="entry name" value="Helicase_ATP-bd"/>
</dbReference>
<keyword evidence="12" id="KW-0943">RNA-mediated gene silencing</keyword>
<dbReference type="InterPro" id="IPR027417">
    <property type="entry name" value="P-loop_NTPase"/>
</dbReference>
<dbReference type="PROSITE" id="PS51194">
    <property type="entry name" value="HELICASE_CTER"/>
    <property type="match status" value="1"/>
</dbReference>
<dbReference type="InterPro" id="IPR014720">
    <property type="entry name" value="dsRBD_dom"/>
</dbReference>
<dbReference type="InterPro" id="IPR000999">
    <property type="entry name" value="RNase_III_dom"/>
</dbReference>
<dbReference type="SUPFAM" id="SSF69065">
    <property type="entry name" value="RNase III domain-like"/>
    <property type="match status" value="2"/>
</dbReference>
<accession>A0A8B7NHF1</accession>
<keyword evidence="10" id="KW-0460">Magnesium</keyword>
<dbReference type="OrthoDB" id="416741at2759"/>
<dbReference type="Pfam" id="PF04851">
    <property type="entry name" value="ResIII"/>
    <property type="match status" value="1"/>
</dbReference>
<keyword evidence="21" id="KW-1185">Reference proteome</keyword>
<comment type="similarity">
    <text evidence="14 15">Belongs to the helicase family. Dicer subfamily.</text>
</comment>
<dbReference type="PANTHER" id="PTHR14950">
    <property type="entry name" value="DICER-RELATED"/>
    <property type="match status" value="1"/>
</dbReference>
<gene>
    <name evidence="22 23 24" type="primary">LOC108670123</name>
</gene>
<dbReference type="GO" id="GO:0005524">
    <property type="term" value="F:ATP binding"/>
    <property type="evidence" value="ECO:0007669"/>
    <property type="project" value="UniProtKB-KW"/>
</dbReference>
<keyword evidence="5" id="KW-0677">Repeat</keyword>
<keyword evidence="8" id="KW-0347">Helicase</keyword>
<evidence type="ECO:0000256" key="4">
    <source>
        <dbReference type="ARBA" id="ARBA00022723"/>
    </source>
</evidence>
<dbReference type="Gene3D" id="3.30.160.380">
    <property type="entry name" value="Dicer dimerisation domain"/>
    <property type="match status" value="1"/>
</dbReference>
<evidence type="ECO:0000256" key="8">
    <source>
        <dbReference type="ARBA" id="ARBA00022806"/>
    </source>
</evidence>
<evidence type="ECO:0000256" key="12">
    <source>
        <dbReference type="ARBA" id="ARBA00023158"/>
    </source>
</evidence>
<dbReference type="Pfam" id="PF20931">
    <property type="entry name" value="Dicer_platform"/>
    <property type="match status" value="1"/>
</dbReference>
<dbReference type="InterPro" id="IPR001650">
    <property type="entry name" value="Helicase_C-like"/>
</dbReference>
<keyword evidence="4" id="KW-0479">Metal-binding</keyword>
<dbReference type="GeneID" id="108670123"/>
<dbReference type="Pfam" id="PF00636">
    <property type="entry name" value="Ribonuclease_3"/>
    <property type="match status" value="2"/>
</dbReference>
<keyword evidence="11 15" id="KW-0694">RNA-binding</keyword>
<dbReference type="RefSeq" id="XP_018013061.1">
    <property type="nucleotide sequence ID" value="XM_018157572.2"/>
</dbReference>
<evidence type="ECO:0000256" key="3">
    <source>
        <dbReference type="ARBA" id="ARBA00022722"/>
    </source>
</evidence>
<sequence>MEYEEFFEVGDDETPEEEENIDYESQAHRARNYQLELYEHAKSNNSILVLGTGSGKTFIAILLIKHLANELRGDFPVKAKRTIMVANTVPLVRQQAKAIREHLGGFKVAQYDGSMNVDSWNEEKWLQEMRENEVLVMVSQIFLDMLNKHFISWDQVNLLIVDECHHATGNHPMREIMRHYYSLYHTLTPANTPRILGLTASVIQKKCKAHELTKLFSDLEETMGCHLITTVHHEEVLKFTTKPREIVICYDNQRFSPLSDHCKTVVSKLNSMMTEFENKEFDRKEKKLLCRVLRNIGIAIEDLGEWCGSQAIKYEIENFEEEAEEEVTDLRYLLIVIQARLEPIQKVCREAEVLYDDLEPYMSHHVAKFLELLRLTSQNCEIYALVFVKTRATAFLLTELLKKLQSRGGVYKDINARCVVGCNAGGRSSSDIARSCRSLAKQTETLNAFRAGEFNVLVCTSVLEEGVDIRKCNLVVRFDEPGNFRSFVQSKGRARAEDSMYALLVGPDSKLPGELELYRSLEKEFRHVCRNRAHPLPEEILKSFNDDLLPPYMPSGLKGPRITSASCLTVIYKYCDQLPHDRFTSLAPKIVVREVDELFVATLELPLSSPCKHTIRGKPMENREWAKKQVALEMCRLLHECGELNDSLMPLKKPKICEEMMKSIIGDDDEEDDVRGKVGSKKRRQIYKRSVCEAFSTEPKTVGACYLYRLRLDHAVRVENCEKFDGDYSLGLCTGQPIVPATFPLYNNKWGQIKVSTELVKSFSLSAADLENIKAFNKFLFGFMLDIRSEVMEQSEESEWRCLVVPLLNGAEIDGSLICSVVTSDQLKLVMPSKDARKRFVYNECAYEDAIVVPLYKSKQVYSVYRVTKETPSTKIDSKITKGLNYSEYFKGKYKLDLSEEQCMLECRHVPAELNCLAPVPEKLKKRGGEHPRLAPELCYVLPIPAHLYFQACLLPSILQRLNGLSLASDLITKIGQMNSNLQGTLYEGNRGVQTVTRVNPDCTRLLQYDWCERAIRDALQLHPSGNLCVALACKDDMRFDYFNNVVVPGHNSALAMDVPILHVLQALTPLKTMDCFNFERVEVLGDSFLKFHLGQLLFLQYPQWHEGKLTAHRSQFVSNSTLYKLGKRIALPSFLQATKLAPRESGPAPGFSVKRTVKETLLQRGLSHERWHCYSPSDAEDSLDKSDCGCYDPWAEQSVPDKMVADSMEALLGSWMLSTGLCSTHHLLLLLGFPVHASVQVPRTAILPHLNDDQGNADRGVLRLYHHYRLEQLEKDVLHYSFRNKSFLLQAVTHPTFTTNKFTDYYQRLEFLGDAVLDFLVTGHVFAAAGELSPGRITDIRCHFVRNDTLAHACVKSGMHRFLQHHCPTLHGVVNIFVDLVERESRNGVASTTESNFVPGATEAHGPSSALNMENDVQSLDQVEVPKALGDLVEAIIGAVYLDSDLSLDKCWELIQRLMPDLKNDRNFAGVGIDCVRLMHENVVIENQEKFNDGGLAEFRIKVKGLEWLTGRGKNLRTAKQAAAKLVLQRLYGDKWATAGK</sequence>
<dbReference type="FunFam" id="1.10.1520.10:FF:000004">
    <property type="entry name" value="Endoribonuclease dicer-like 1"/>
    <property type="match status" value="1"/>
</dbReference>
<dbReference type="GO" id="GO:0046872">
    <property type="term" value="F:metal ion binding"/>
    <property type="evidence" value="ECO:0007669"/>
    <property type="project" value="UniProtKB-KW"/>
</dbReference>
<dbReference type="RefSeq" id="XP_047740213.1">
    <property type="nucleotide sequence ID" value="XM_047884257.1"/>
</dbReference>
<dbReference type="GO" id="GO:0030422">
    <property type="term" value="P:siRNA processing"/>
    <property type="evidence" value="ECO:0007669"/>
    <property type="project" value="UniProtKB-ARBA"/>
</dbReference>
<keyword evidence="3" id="KW-0540">Nuclease</keyword>
<evidence type="ECO:0000256" key="15">
    <source>
        <dbReference type="PROSITE-ProRule" id="PRU00657"/>
    </source>
</evidence>
<dbReference type="CDD" id="cd00593">
    <property type="entry name" value="RIBOc"/>
    <property type="match status" value="2"/>
</dbReference>
<evidence type="ECO:0000259" key="17">
    <source>
        <dbReference type="PROSITE" id="PS50142"/>
    </source>
</evidence>
<evidence type="ECO:0000256" key="5">
    <source>
        <dbReference type="ARBA" id="ARBA00022737"/>
    </source>
</evidence>
<evidence type="ECO:0000313" key="24">
    <source>
        <dbReference type="RefSeq" id="XP_047740213.1"/>
    </source>
</evidence>
<evidence type="ECO:0000256" key="13">
    <source>
        <dbReference type="ARBA" id="ARBA00023211"/>
    </source>
</evidence>
<dbReference type="CDD" id="cd18034">
    <property type="entry name" value="DEXHc_dicer"/>
    <property type="match status" value="1"/>
</dbReference>
<dbReference type="InterPro" id="IPR003100">
    <property type="entry name" value="PAZ_dom"/>
</dbReference>
<evidence type="ECO:0000256" key="2">
    <source>
        <dbReference type="ARBA" id="ARBA00001946"/>
    </source>
</evidence>
<dbReference type="SMART" id="SM00490">
    <property type="entry name" value="HELICc"/>
    <property type="match status" value="1"/>
</dbReference>
<dbReference type="PROSITE" id="PS51192">
    <property type="entry name" value="HELICASE_ATP_BIND_1"/>
    <property type="match status" value="1"/>
</dbReference>
<evidence type="ECO:0000313" key="21">
    <source>
        <dbReference type="Proteomes" id="UP000694843"/>
    </source>
</evidence>
<dbReference type="InterPro" id="IPR036389">
    <property type="entry name" value="RNase_III_sf"/>
</dbReference>
<keyword evidence="6" id="KW-0547">Nucleotide-binding</keyword>